<feature type="transmembrane region" description="Helical" evidence="1">
    <location>
        <begin position="88"/>
        <end position="104"/>
    </location>
</feature>
<feature type="transmembrane region" description="Helical" evidence="1">
    <location>
        <begin position="52"/>
        <end position="68"/>
    </location>
</feature>
<accession>A0ABT0LIG0</accession>
<feature type="transmembrane region" description="Helical" evidence="1">
    <location>
        <begin position="29"/>
        <end position="47"/>
    </location>
</feature>
<keyword evidence="1" id="KW-0472">Membrane</keyword>
<gene>
    <name evidence="2" type="ORF">L2764_21195</name>
</gene>
<proteinExistence type="predicted"/>
<feature type="transmembrane region" description="Helical" evidence="1">
    <location>
        <begin position="5"/>
        <end position="23"/>
    </location>
</feature>
<keyword evidence="1" id="KW-1133">Transmembrane helix</keyword>
<evidence type="ECO:0000313" key="2">
    <source>
        <dbReference type="EMBL" id="MCL1126921.1"/>
    </source>
</evidence>
<evidence type="ECO:0000256" key="1">
    <source>
        <dbReference type="SAM" id="Phobius"/>
    </source>
</evidence>
<name>A0ABT0LIG0_9GAMM</name>
<keyword evidence="1" id="KW-0812">Transmembrane</keyword>
<protein>
    <submittedName>
        <fullName evidence="2">Uncharacterized protein</fullName>
    </submittedName>
</protein>
<evidence type="ECO:0000313" key="3">
    <source>
        <dbReference type="Proteomes" id="UP001203423"/>
    </source>
</evidence>
<dbReference type="RefSeq" id="WP_248942331.1">
    <property type="nucleotide sequence ID" value="NZ_JAKIKS010000116.1"/>
</dbReference>
<keyword evidence="3" id="KW-1185">Reference proteome</keyword>
<dbReference type="Proteomes" id="UP001203423">
    <property type="component" value="Unassembled WGS sequence"/>
</dbReference>
<comment type="caution">
    <text evidence="2">The sequence shown here is derived from an EMBL/GenBank/DDBJ whole genome shotgun (WGS) entry which is preliminary data.</text>
</comment>
<reference evidence="2 3" key="1">
    <citation type="submission" date="2022-01" db="EMBL/GenBank/DDBJ databases">
        <title>Whole genome-based taxonomy of the Shewanellaceae.</title>
        <authorList>
            <person name="Martin-Rodriguez A.J."/>
        </authorList>
    </citation>
    <scope>NUCLEOTIDE SEQUENCE [LARGE SCALE GENOMIC DNA]</scope>
    <source>
        <strain evidence="2 3">DSM 17177</strain>
    </source>
</reference>
<organism evidence="2 3">
    <name type="scientific">Shewanella surugensis</name>
    <dbReference type="NCBI Taxonomy" id="212020"/>
    <lineage>
        <taxon>Bacteria</taxon>
        <taxon>Pseudomonadati</taxon>
        <taxon>Pseudomonadota</taxon>
        <taxon>Gammaproteobacteria</taxon>
        <taxon>Alteromonadales</taxon>
        <taxon>Shewanellaceae</taxon>
        <taxon>Shewanella</taxon>
    </lineage>
</organism>
<sequence>MILKILGWGLILLALFTWLPSVVPGAMSALAFGLALIVLILSLLTLLSRQAFYFKVIAAIVGVEMLIVNDTIRLFGALLNVSLAEKCGYYLPYFFICFIGFVLIKKYKII</sequence>
<dbReference type="EMBL" id="JAKIKS010000116">
    <property type="protein sequence ID" value="MCL1126921.1"/>
    <property type="molecule type" value="Genomic_DNA"/>
</dbReference>